<feature type="transmembrane region" description="Helical" evidence="2">
    <location>
        <begin position="205"/>
        <end position="223"/>
    </location>
</feature>
<gene>
    <name evidence="3" type="ORF">Rt10032_c16g5775</name>
</gene>
<feature type="region of interest" description="Disordered" evidence="1">
    <location>
        <begin position="346"/>
        <end position="389"/>
    </location>
</feature>
<keyword evidence="2" id="KW-1133">Transmembrane helix</keyword>
<feature type="transmembrane region" description="Helical" evidence="2">
    <location>
        <begin position="176"/>
        <end position="193"/>
    </location>
</feature>
<feature type="region of interest" description="Disordered" evidence="1">
    <location>
        <begin position="44"/>
        <end position="69"/>
    </location>
</feature>
<sequence length="389" mass="42516">MFSTRLIGCTRLRHAAFPLYTVAPHPHRLFATTQLARFSHPTRPALEASPVSQQPASKNLKDMGKSAAEEAQGVARTVAEAIAGEANDVTSQNAPKEKFGAGDITADIASMKELVEDVPKPAIRWGVAGLIPYAGTSLAIVHFARQAKLAVENGESAGYDPQAAFALLEHAQLLQVQYGAIIISFLGAVHWGLEWAKFGGVQGNARYLLGVAPVVAGWGSLLIPGNMALVTQWAAFFGQWYADSKTTEKGWSPKWYATTLQLRELVTQYRFWLTSIVGGSILVSLAARGYYAADLDLAKSESQVKKLMASRPPDAIGTNPKGTSVELGGMRAEKAEDAYVKFTNLEKEREKQKEEEEKAKKEEEKQKKEEQKKESKKKDIADQVKKAED</sequence>
<evidence type="ECO:0000313" key="3">
    <source>
        <dbReference type="EMBL" id="GEM11758.1"/>
    </source>
</evidence>
<proteinExistence type="predicted"/>
<organism evidence="3 4">
    <name type="scientific">Rhodotorula toruloides</name>
    <name type="common">Yeast</name>
    <name type="synonym">Rhodosporidium toruloides</name>
    <dbReference type="NCBI Taxonomy" id="5286"/>
    <lineage>
        <taxon>Eukaryota</taxon>
        <taxon>Fungi</taxon>
        <taxon>Dikarya</taxon>
        <taxon>Basidiomycota</taxon>
        <taxon>Pucciniomycotina</taxon>
        <taxon>Microbotryomycetes</taxon>
        <taxon>Sporidiobolales</taxon>
        <taxon>Sporidiobolaceae</taxon>
        <taxon>Rhodotorula</taxon>
    </lineage>
</organism>
<keyword evidence="2" id="KW-0472">Membrane</keyword>
<dbReference type="EMBL" id="BJWK01000016">
    <property type="protein sequence ID" value="GEM11758.1"/>
    <property type="molecule type" value="Genomic_DNA"/>
</dbReference>
<evidence type="ECO:0000256" key="1">
    <source>
        <dbReference type="SAM" id="MobiDB-lite"/>
    </source>
</evidence>
<comment type="caution">
    <text evidence="3">The sequence shown here is derived from an EMBL/GenBank/DDBJ whole genome shotgun (WGS) entry which is preliminary data.</text>
</comment>
<dbReference type="PANTHER" id="PTHR15887">
    <property type="entry name" value="TRANSMEMBRANE PROTEIN 69"/>
    <property type="match status" value="1"/>
</dbReference>
<evidence type="ECO:0000313" key="4">
    <source>
        <dbReference type="Proteomes" id="UP000321518"/>
    </source>
</evidence>
<dbReference type="AlphaFoldDB" id="A0A511KMZ8"/>
<evidence type="ECO:0000256" key="2">
    <source>
        <dbReference type="SAM" id="Phobius"/>
    </source>
</evidence>
<accession>A0A511KMZ8</accession>
<dbReference type="InterPro" id="IPR021836">
    <property type="entry name" value="DUF3429"/>
</dbReference>
<dbReference type="Pfam" id="PF11911">
    <property type="entry name" value="DUF3429"/>
    <property type="match status" value="1"/>
</dbReference>
<dbReference type="Proteomes" id="UP000321518">
    <property type="component" value="Unassembled WGS sequence"/>
</dbReference>
<dbReference type="OrthoDB" id="194289at2759"/>
<feature type="transmembrane region" description="Helical" evidence="2">
    <location>
        <begin position="271"/>
        <end position="291"/>
    </location>
</feature>
<protein>
    <submittedName>
        <fullName evidence="3">Mitochondrial inner membrane protein 1</fullName>
    </submittedName>
</protein>
<dbReference type="PANTHER" id="PTHR15887:SF1">
    <property type="entry name" value="TRANSMEMBRANE PROTEIN 69"/>
    <property type="match status" value="1"/>
</dbReference>
<keyword evidence="2" id="KW-0812">Transmembrane</keyword>
<name>A0A511KMZ8_RHOTO</name>
<feature type="compositionally biased region" description="Basic and acidic residues" evidence="1">
    <location>
        <begin position="59"/>
        <end position="68"/>
    </location>
</feature>
<reference evidence="3 4" key="1">
    <citation type="submission" date="2019-07" db="EMBL/GenBank/DDBJ databases">
        <title>Rhodotorula toruloides NBRC10032 genome sequencing.</title>
        <authorList>
            <person name="Shida Y."/>
            <person name="Takaku H."/>
            <person name="Ogasawara W."/>
            <person name="Mori K."/>
        </authorList>
    </citation>
    <scope>NUCLEOTIDE SEQUENCE [LARGE SCALE GENOMIC DNA]</scope>
    <source>
        <strain evidence="3 4">NBRC10032</strain>
    </source>
</reference>